<keyword evidence="14" id="KW-1185">Reference proteome</keyword>
<comment type="caution">
    <text evidence="8">Lacks conserved residue(s) required for the propagation of feature annotation.</text>
</comment>
<protein>
    <submittedName>
        <fullName evidence="13">Uncharacterized protein</fullName>
    </submittedName>
</protein>
<dbReference type="GO" id="GO:0005509">
    <property type="term" value="F:calcium ion binding"/>
    <property type="evidence" value="ECO:0007669"/>
    <property type="project" value="InterPro"/>
</dbReference>
<feature type="chain" id="PRO_5042832448" evidence="10">
    <location>
        <begin position="22"/>
        <end position="1056"/>
    </location>
</feature>
<dbReference type="AlphaFoldDB" id="A0AAN5DA34"/>
<keyword evidence="5" id="KW-1015">Disulfide bond</keyword>
<feature type="compositionally biased region" description="Basic and acidic residues" evidence="9">
    <location>
        <begin position="550"/>
        <end position="568"/>
    </location>
</feature>
<comment type="caution">
    <text evidence="13">The sequence shown here is derived from an EMBL/GenBank/DDBJ whole genome shotgun (WGS) entry which is preliminary data.</text>
</comment>
<keyword evidence="4" id="KW-0722">Serine protease inhibitor</keyword>
<feature type="region of interest" description="Disordered" evidence="9">
    <location>
        <begin position="506"/>
        <end position="568"/>
    </location>
</feature>
<feature type="compositionally biased region" description="Polar residues" evidence="9">
    <location>
        <begin position="939"/>
        <end position="949"/>
    </location>
</feature>
<evidence type="ECO:0000256" key="10">
    <source>
        <dbReference type="SAM" id="SignalP"/>
    </source>
</evidence>
<dbReference type="SMART" id="SM00131">
    <property type="entry name" value="KU"/>
    <property type="match status" value="5"/>
</dbReference>
<evidence type="ECO:0000256" key="3">
    <source>
        <dbReference type="ARBA" id="ARBA00022690"/>
    </source>
</evidence>
<dbReference type="Gene3D" id="2.10.25.10">
    <property type="entry name" value="Laminin"/>
    <property type="match status" value="1"/>
</dbReference>
<feature type="domain" description="BPTI/Kunitz inhibitor" evidence="12">
    <location>
        <begin position="762"/>
        <end position="817"/>
    </location>
</feature>
<feature type="domain" description="BPTI/Kunitz inhibitor" evidence="12">
    <location>
        <begin position="26"/>
        <end position="76"/>
    </location>
</feature>
<feature type="compositionally biased region" description="Basic and acidic residues" evidence="9">
    <location>
        <begin position="992"/>
        <end position="1005"/>
    </location>
</feature>
<feature type="signal peptide" evidence="10">
    <location>
        <begin position="1"/>
        <end position="21"/>
    </location>
</feature>
<keyword evidence="6" id="KW-1199">Hemostasis impairing toxin</keyword>
<keyword evidence="10" id="KW-0732">Signal</keyword>
<evidence type="ECO:0000259" key="11">
    <source>
        <dbReference type="PROSITE" id="PS50026"/>
    </source>
</evidence>
<feature type="compositionally biased region" description="Acidic residues" evidence="9">
    <location>
        <begin position="517"/>
        <end position="530"/>
    </location>
</feature>
<dbReference type="InterPro" id="IPR036880">
    <property type="entry name" value="Kunitz_BPTI_sf"/>
</dbReference>
<dbReference type="SUPFAM" id="SSF57196">
    <property type="entry name" value="EGF/Laminin"/>
    <property type="match status" value="1"/>
</dbReference>
<evidence type="ECO:0000256" key="7">
    <source>
        <dbReference type="ARBA" id="ARBA00034146"/>
    </source>
</evidence>
<dbReference type="CDD" id="cd00109">
    <property type="entry name" value="Kunitz-type"/>
    <property type="match status" value="1"/>
</dbReference>
<dbReference type="PROSITE" id="PS50026">
    <property type="entry name" value="EGF_3"/>
    <property type="match status" value="1"/>
</dbReference>
<feature type="domain" description="EGF-like" evidence="11">
    <location>
        <begin position="163"/>
        <end position="197"/>
    </location>
</feature>
<dbReference type="InterPro" id="IPR002223">
    <property type="entry name" value="Kunitz_BPTI"/>
</dbReference>
<feature type="region of interest" description="Disordered" evidence="9">
    <location>
        <begin position="991"/>
        <end position="1030"/>
    </location>
</feature>
<feature type="compositionally biased region" description="Basic and acidic residues" evidence="9">
    <location>
        <begin position="506"/>
        <end position="516"/>
    </location>
</feature>
<dbReference type="InterPro" id="IPR018097">
    <property type="entry name" value="EGF_Ca-bd_CS"/>
</dbReference>
<dbReference type="CDD" id="cd00054">
    <property type="entry name" value="EGF_CA"/>
    <property type="match status" value="1"/>
</dbReference>
<feature type="domain" description="BPTI/Kunitz inhibitor" evidence="12">
    <location>
        <begin position="418"/>
        <end position="478"/>
    </location>
</feature>
<dbReference type="PROSITE" id="PS00280">
    <property type="entry name" value="BPTI_KUNITZ_1"/>
    <property type="match status" value="1"/>
</dbReference>
<dbReference type="Gene3D" id="4.10.410.10">
    <property type="entry name" value="Pancreatic trypsin inhibitor Kunitz domain"/>
    <property type="match status" value="5"/>
</dbReference>
<keyword evidence="3" id="KW-0646">Protease inhibitor</keyword>
<keyword evidence="8" id="KW-0245">EGF-like domain</keyword>
<dbReference type="GO" id="GO:0004867">
    <property type="term" value="F:serine-type endopeptidase inhibitor activity"/>
    <property type="evidence" value="ECO:0007669"/>
    <property type="project" value="UniProtKB-KW"/>
</dbReference>
<dbReference type="GO" id="GO:0005615">
    <property type="term" value="C:extracellular space"/>
    <property type="evidence" value="ECO:0007669"/>
    <property type="project" value="TreeGrafter"/>
</dbReference>
<dbReference type="InterPro" id="IPR050098">
    <property type="entry name" value="TFPI/VKTCI-like"/>
</dbReference>
<dbReference type="EMBL" id="BTRK01000006">
    <property type="protein sequence ID" value="GMR59231.1"/>
    <property type="molecule type" value="Genomic_DNA"/>
</dbReference>
<feature type="domain" description="BPTI/Kunitz inhibitor" evidence="12">
    <location>
        <begin position="581"/>
        <end position="637"/>
    </location>
</feature>
<dbReference type="InterPro" id="IPR020901">
    <property type="entry name" value="Prtase_inh_Kunz-CS"/>
</dbReference>
<comment type="subcellular location">
    <subcellularLocation>
        <location evidence="1">Secreted</location>
    </subcellularLocation>
</comment>
<accession>A0AAN5DA34</accession>
<keyword evidence="6" id="KW-0800">Toxin</keyword>
<dbReference type="Proteomes" id="UP001328107">
    <property type="component" value="Unassembled WGS sequence"/>
</dbReference>
<dbReference type="InterPro" id="IPR000742">
    <property type="entry name" value="EGF"/>
</dbReference>
<evidence type="ECO:0000256" key="4">
    <source>
        <dbReference type="ARBA" id="ARBA00022900"/>
    </source>
</evidence>
<organism evidence="13 14">
    <name type="scientific">Pristionchus mayeri</name>
    <dbReference type="NCBI Taxonomy" id="1317129"/>
    <lineage>
        <taxon>Eukaryota</taxon>
        <taxon>Metazoa</taxon>
        <taxon>Ecdysozoa</taxon>
        <taxon>Nematoda</taxon>
        <taxon>Chromadorea</taxon>
        <taxon>Rhabditida</taxon>
        <taxon>Rhabditina</taxon>
        <taxon>Diplogasteromorpha</taxon>
        <taxon>Diplogasteroidea</taxon>
        <taxon>Neodiplogasteridae</taxon>
        <taxon>Pristionchus</taxon>
    </lineage>
</organism>
<name>A0AAN5DA34_9BILA</name>
<evidence type="ECO:0000256" key="5">
    <source>
        <dbReference type="ARBA" id="ARBA00023157"/>
    </source>
</evidence>
<feature type="compositionally biased region" description="Low complexity" evidence="9">
    <location>
        <begin position="313"/>
        <end position="327"/>
    </location>
</feature>
<feature type="region of interest" description="Disordered" evidence="9">
    <location>
        <begin position="101"/>
        <end position="128"/>
    </location>
</feature>
<keyword evidence="2" id="KW-0964">Secreted</keyword>
<gene>
    <name evidence="13" type="ORF">PMAYCL1PPCAC_29426</name>
</gene>
<evidence type="ECO:0000256" key="2">
    <source>
        <dbReference type="ARBA" id="ARBA00022525"/>
    </source>
</evidence>
<evidence type="ECO:0000256" key="8">
    <source>
        <dbReference type="PROSITE-ProRule" id="PRU00076"/>
    </source>
</evidence>
<dbReference type="PANTHER" id="PTHR10083:SF376">
    <property type="entry name" value="SERINE PEPTIDASE INHIBITOR, KUNITZ TYPE, 3"/>
    <property type="match status" value="1"/>
</dbReference>
<dbReference type="InterPro" id="IPR001881">
    <property type="entry name" value="EGF-like_Ca-bd_dom"/>
</dbReference>
<reference evidence="14" key="1">
    <citation type="submission" date="2022-10" db="EMBL/GenBank/DDBJ databases">
        <title>Genome assembly of Pristionchus species.</title>
        <authorList>
            <person name="Yoshida K."/>
            <person name="Sommer R.J."/>
        </authorList>
    </citation>
    <scope>NUCLEOTIDE SEQUENCE [LARGE SCALE GENOMIC DNA]</scope>
    <source>
        <strain evidence="14">RS5460</strain>
    </source>
</reference>
<keyword evidence="7" id="KW-1203">Blood coagulation cascade inhibiting toxin</keyword>
<evidence type="ECO:0000256" key="9">
    <source>
        <dbReference type="SAM" id="MobiDB-lite"/>
    </source>
</evidence>
<dbReference type="CDD" id="cd21630">
    <property type="entry name" value="Kunitz_TAP-like"/>
    <property type="match status" value="1"/>
</dbReference>
<dbReference type="PANTHER" id="PTHR10083">
    <property type="entry name" value="KUNITZ-TYPE PROTEASE INHIBITOR-RELATED"/>
    <property type="match status" value="1"/>
</dbReference>
<dbReference type="PROSITE" id="PS01187">
    <property type="entry name" value="EGF_CA"/>
    <property type="match status" value="1"/>
</dbReference>
<dbReference type="Pfam" id="PF00014">
    <property type="entry name" value="Kunitz_BPTI"/>
    <property type="match status" value="5"/>
</dbReference>
<evidence type="ECO:0000313" key="13">
    <source>
        <dbReference type="EMBL" id="GMR59231.1"/>
    </source>
</evidence>
<dbReference type="InterPro" id="IPR000152">
    <property type="entry name" value="EGF-type_Asp/Asn_hydroxyl_site"/>
</dbReference>
<feature type="compositionally biased region" description="Low complexity" evidence="9">
    <location>
        <begin position="841"/>
        <end position="857"/>
    </location>
</feature>
<feature type="region of interest" description="Disordered" evidence="9">
    <location>
        <begin position="727"/>
        <end position="760"/>
    </location>
</feature>
<dbReference type="PROSITE" id="PS00010">
    <property type="entry name" value="ASX_HYDROXYL"/>
    <property type="match status" value="1"/>
</dbReference>
<evidence type="ECO:0000256" key="1">
    <source>
        <dbReference type="ARBA" id="ARBA00004613"/>
    </source>
</evidence>
<evidence type="ECO:0000256" key="6">
    <source>
        <dbReference type="ARBA" id="ARBA00023240"/>
    </source>
</evidence>
<evidence type="ECO:0000313" key="14">
    <source>
        <dbReference type="Proteomes" id="UP001328107"/>
    </source>
</evidence>
<proteinExistence type="predicted"/>
<feature type="compositionally biased region" description="Basic and acidic residues" evidence="9">
    <location>
        <begin position="956"/>
        <end position="971"/>
    </location>
</feature>
<feature type="compositionally biased region" description="Polar residues" evidence="9">
    <location>
        <begin position="101"/>
        <end position="115"/>
    </location>
</feature>
<dbReference type="PROSITE" id="PS50279">
    <property type="entry name" value="BPTI_KUNITZ_2"/>
    <property type="match status" value="5"/>
</dbReference>
<sequence>MPRGSLSRLSLLSLFISYSTALPTECEGRADGGDCHKSLYRYYYDPASGDCQRFIYTGCGGNSNRFIRRSHCREKCLEGRIPPNQQKEQTINTQETLIPMSSSDSMVRPPLSTSHSVQPASDDSSPPPVPQCSGCDPLFGLCLPDGACGCRKGYKKAGRICIDLDECELSGVCPDTATCINTLGGFHCNCGPDTKCNPKLDPYEHLTPPPPPSTNAPFIYTPPSNPIPTTDIPPLDESSCAEPFDMKINENCGVMLPRFYYESISKECRAVLYGGCKLTSSNVFTSRKDCEVLCIKKIFKSRVSSTSTPDENSISSHLPYSSPSSPSFTPPPSTTRFPPLPWEVSSTTTSPDPFGLLSRVRSTTPSTTTTDLPQSAPSIPSFPSEGRVDLPQSAPSLSSMGSEERVDDTLLPSTPSTCLLPFDESQREECISSTWIERFYYDGHEKSCVAFWFDSSCGEKEKEGEGKNQFKTEEECKRCINGFDPQKDLIEITPPLSISLKEKNHFTTHSPIHEGEKEEEEVMEEEEEEEDTHREEIVHPTSSIAPTHSPIEERKEEEVNEEEEKKKTEEAYLSIKNRGPCSGILDSRLEDDCDEGNWEMKYFFSSDKGSCRPFWYGGCNVDVHNFYPTLESCLLSCGSHYPVEASHFNQTVHHYAKKEKEGETTTPTPITISTITPEVISWTTKVAPIDISISGEEMTTTQAPPTPPPSLPAYTVYPIEHSIKNRGSISYSTTEETHPAEEEYEESEQPPSIPAGAATDPCDDPVDPRLEEECTETWEYRSYFDPIHNKCVKFWFGGCDVKSRNLFLDAEACRAVCHHKFPDGRMLTTVVPPTTTPPIPSTTSILPTTAPLSTSLPSLPPLPPLSSIPHSHTLSPSPPTNSSPSTGHSTDTPHSSPLIASDPSLDHSLHLHHQSLDSSEDDPPQAPPSQFIPSPSIPLQLSQESTGEMRTSRVPVEIKDHGSSDVTEERKPSTITLKGFTAAFVTKVTVRTARESPPPEKKDERDVEDEEETTLPFPHSTSLPSLQSTTLSSSASPFLPSCMMLLLICRSLPWLL</sequence>
<feature type="region of interest" description="Disordered" evidence="9">
    <location>
        <begin position="827"/>
        <end position="971"/>
    </location>
</feature>
<evidence type="ECO:0000259" key="12">
    <source>
        <dbReference type="PROSITE" id="PS50279"/>
    </source>
</evidence>
<feature type="region of interest" description="Disordered" evidence="9">
    <location>
        <begin position="305"/>
        <end position="412"/>
    </location>
</feature>
<feature type="compositionally biased region" description="Low complexity" evidence="9">
    <location>
        <begin position="1020"/>
        <end position="1030"/>
    </location>
</feature>
<dbReference type="SMART" id="SM00179">
    <property type="entry name" value="EGF_CA"/>
    <property type="match status" value="1"/>
</dbReference>
<feature type="compositionally biased region" description="Pro residues" evidence="9">
    <location>
        <begin position="328"/>
        <end position="341"/>
    </location>
</feature>
<feature type="domain" description="BPTI/Kunitz inhibitor" evidence="12">
    <location>
        <begin position="240"/>
        <end position="294"/>
    </location>
</feature>
<dbReference type="SUPFAM" id="SSF57362">
    <property type="entry name" value="BPTI-like"/>
    <property type="match status" value="5"/>
</dbReference>
<feature type="compositionally biased region" description="Low complexity" evidence="9">
    <location>
        <begin position="928"/>
        <end position="938"/>
    </location>
</feature>
<feature type="region of interest" description="Disordered" evidence="9">
    <location>
        <begin position="207"/>
        <end position="227"/>
    </location>
</feature>